<evidence type="ECO:0000256" key="4">
    <source>
        <dbReference type="ARBA" id="ARBA00022840"/>
    </source>
</evidence>
<comment type="similarity">
    <text evidence="1">Belongs to the ABC transporter superfamily.</text>
</comment>
<dbReference type="GO" id="GO:0005524">
    <property type="term" value="F:ATP binding"/>
    <property type="evidence" value="ECO:0007669"/>
    <property type="project" value="UniProtKB-KW"/>
</dbReference>
<comment type="caution">
    <text evidence="7">The sequence shown here is derived from an EMBL/GenBank/DDBJ whole genome shotgun (WGS) entry which is preliminary data.</text>
</comment>
<dbReference type="PANTHER" id="PTHR43335">
    <property type="entry name" value="ABC TRANSPORTER, ATP-BINDING PROTEIN"/>
    <property type="match status" value="1"/>
</dbReference>
<dbReference type="InterPro" id="IPR003593">
    <property type="entry name" value="AAA+_ATPase"/>
</dbReference>
<protein>
    <submittedName>
        <fullName evidence="7">ATP-binding cassette domain-containing protein</fullName>
    </submittedName>
</protein>
<evidence type="ECO:0000256" key="5">
    <source>
        <dbReference type="SAM" id="MobiDB-lite"/>
    </source>
</evidence>
<dbReference type="Gene3D" id="3.40.50.300">
    <property type="entry name" value="P-loop containing nucleotide triphosphate hydrolases"/>
    <property type="match status" value="1"/>
</dbReference>
<keyword evidence="3" id="KW-0547">Nucleotide-binding</keyword>
<evidence type="ECO:0000256" key="3">
    <source>
        <dbReference type="ARBA" id="ARBA00022741"/>
    </source>
</evidence>
<proteinExistence type="inferred from homology"/>
<evidence type="ECO:0000313" key="8">
    <source>
        <dbReference type="Proteomes" id="UP000676325"/>
    </source>
</evidence>
<dbReference type="InterPro" id="IPR027417">
    <property type="entry name" value="P-loop_NTPase"/>
</dbReference>
<dbReference type="EMBL" id="JAGSOH010000099">
    <property type="protein sequence ID" value="MBR7829772.1"/>
    <property type="molecule type" value="Genomic_DNA"/>
</dbReference>
<name>A0A941EE98_9ACTN</name>
<feature type="compositionally biased region" description="Low complexity" evidence="5">
    <location>
        <begin position="395"/>
        <end position="423"/>
    </location>
</feature>
<evidence type="ECO:0000256" key="2">
    <source>
        <dbReference type="ARBA" id="ARBA00022448"/>
    </source>
</evidence>
<dbReference type="GO" id="GO:0016887">
    <property type="term" value="F:ATP hydrolysis activity"/>
    <property type="evidence" value="ECO:0007669"/>
    <property type="project" value="InterPro"/>
</dbReference>
<gene>
    <name evidence="7" type="ORF">KDK95_25935</name>
</gene>
<keyword evidence="8" id="KW-1185">Reference proteome</keyword>
<dbReference type="SUPFAM" id="SSF52540">
    <property type="entry name" value="P-loop containing nucleoside triphosphate hydrolases"/>
    <property type="match status" value="1"/>
</dbReference>
<feature type="domain" description="ABC transporter" evidence="6">
    <location>
        <begin position="2"/>
        <end position="231"/>
    </location>
</feature>
<keyword evidence="2" id="KW-0813">Transport</keyword>
<evidence type="ECO:0000313" key="7">
    <source>
        <dbReference type="EMBL" id="MBR7829772.1"/>
    </source>
</evidence>
<feature type="compositionally biased region" description="Polar residues" evidence="5">
    <location>
        <begin position="435"/>
        <end position="444"/>
    </location>
</feature>
<dbReference type="AlphaFoldDB" id="A0A941EE98"/>
<dbReference type="RefSeq" id="WP_212520905.1">
    <property type="nucleotide sequence ID" value="NZ_JAGSOH010000099.1"/>
</dbReference>
<accession>A0A941EE98</accession>
<dbReference type="PROSITE" id="PS50893">
    <property type="entry name" value="ABC_TRANSPORTER_2"/>
    <property type="match status" value="1"/>
</dbReference>
<evidence type="ECO:0000259" key="6">
    <source>
        <dbReference type="PROSITE" id="PS50893"/>
    </source>
</evidence>
<evidence type="ECO:0000256" key="1">
    <source>
        <dbReference type="ARBA" id="ARBA00005417"/>
    </source>
</evidence>
<dbReference type="PANTHER" id="PTHR43335:SF4">
    <property type="entry name" value="ABC TRANSPORTER, ATP-BINDING PROTEIN"/>
    <property type="match status" value="1"/>
</dbReference>
<sequence length="444" mass="45950">MIEVIEVSARRRGRQVLDGVSFQVRPGQVTGLLGQPGAGKTALLRRMLQIDRGGGRTLFEGRVFRSLPHPMRTVGAMLDPLALHPGRTVAGHLRLALSADPGAAPGGRRERIAAVLDVCGLGDQAKLRISELTEGMAVRLALAQALLGDPEVLLLDEPECGLEPEGQPWLNALLRAYAAQGRCVLVTGENTDSMLLRADRIYALAEGRLVGQRTARQASRDVSGDCVIVRTPQVLRFAAVLVGAGAEPTQLDGACLEVRGLDRARIGDLAFRNEIPLHELALRSGVQDPVVAVLEACRRPPAVLPVQAPATVKVPDHAAAEVVMPFSGRAGTRGGLGGLGGLGGEETDSAAESALLSVIEVPKSASAPASETAAPAAATADHVRASATGTSGAYGTSDISGTSSTSSTSSYNSTTGTTGTTGTVRLTAVPKNDETVATGQESVR</sequence>
<keyword evidence="4 7" id="KW-0067">ATP-binding</keyword>
<dbReference type="Proteomes" id="UP000676325">
    <property type="component" value="Unassembled WGS sequence"/>
</dbReference>
<organism evidence="7 8">
    <name type="scientific">Actinospica acidithermotolerans</name>
    <dbReference type="NCBI Taxonomy" id="2828514"/>
    <lineage>
        <taxon>Bacteria</taxon>
        <taxon>Bacillati</taxon>
        <taxon>Actinomycetota</taxon>
        <taxon>Actinomycetes</taxon>
        <taxon>Catenulisporales</taxon>
        <taxon>Actinospicaceae</taxon>
        <taxon>Actinospica</taxon>
    </lineage>
</organism>
<reference evidence="7" key="1">
    <citation type="submission" date="2021-04" db="EMBL/GenBank/DDBJ databases">
        <title>Genome based classification of Actinospica acidithermotolerans sp. nov., an actinobacterium isolated from an Indonesian hot spring.</title>
        <authorList>
            <person name="Kusuma A.B."/>
            <person name="Putra K.E."/>
            <person name="Nafisah S."/>
            <person name="Loh J."/>
            <person name="Nouioui I."/>
            <person name="Goodfellow M."/>
        </authorList>
    </citation>
    <scope>NUCLEOTIDE SEQUENCE</scope>
    <source>
        <strain evidence="7">MGRD01-02</strain>
    </source>
</reference>
<dbReference type="InterPro" id="IPR003439">
    <property type="entry name" value="ABC_transporter-like_ATP-bd"/>
</dbReference>
<feature type="region of interest" description="Disordered" evidence="5">
    <location>
        <begin position="388"/>
        <end position="444"/>
    </location>
</feature>
<dbReference type="SMART" id="SM00382">
    <property type="entry name" value="AAA"/>
    <property type="match status" value="1"/>
</dbReference>
<dbReference type="Pfam" id="PF00005">
    <property type="entry name" value="ABC_tran"/>
    <property type="match status" value="1"/>
</dbReference>